<proteinExistence type="predicted"/>
<keyword evidence="1" id="KW-1133">Transmembrane helix</keyword>
<gene>
    <name evidence="2" type="ORF">QBC37DRAFT_414895</name>
</gene>
<feature type="transmembrane region" description="Helical" evidence="1">
    <location>
        <begin position="89"/>
        <end position="109"/>
    </location>
</feature>
<dbReference type="EMBL" id="MU858060">
    <property type="protein sequence ID" value="KAK4217344.1"/>
    <property type="molecule type" value="Genomic_DNA"/>
</dbReference>
<keyword evidence="1" id="KW-0812">Transmembrane</keyword>
<dbReference type="AlphaFoldDB" id="A0AAN7BB75"/>
<comment type="caution">
    <text evidence="2">The sequence shown here is derived from an EMBL/GenBank/DDBJ whole genome shotgun (WGS) entry which is preliminary data.</text>
</comment>
<sequence length="134" mass="15235">MLASMMMIDDLLFLFDDEQTDVISMSPFGLLLALMTELPCCLVHISFPLFGVWVLFSFSFISLLTFIEIEGFFSPAGKVFSSGDEVWRFLLGVWDLGFVSFTTAVHTHLHNPHIAEIQKQRIKTPAGRLFHYIS</sequence>
<keyword evidence="1" id="KW-0472">Membrane</keyword>
<keyword evidence="3" id="KW-1185">Reference proteome</keyword>
<reference evidence="2" key="2">
    <citation type="submission" date="2023-05" db="EMBL/GenBank/DDBJ databases">
        <authorList>
            <consortium name="Lawrence Berkeley National Laboratory"/>
            <person name="Steindorff A."/>
            <person name="Hensen N."/>
            <person name="Bonometti L."/>
            <person name="Westerberg I."/>
            <person name="Brannstrom I.O."/>
            <person name="Guillou S."/>
            <person name="Cros-Aarteil S."/>
            <person name="Calhoun S."/>
            <person name="Haridas S."/>
            <person name="Kuo A."/>
            <person name="Mondo S."/>
            <person name="Pangilinan J."/>
            <person name="Riley R."/>
            <person name="Labutti K."/>
            <person name="Andreopoulos B."/>
            <person name="Lipzen A."/>
            <person name="Chen C."/>
            <person name="Yanf M."/>
            <person name="Daum C."/>
            <person name="Ng V."/>
            <person name="Clum A."/>
            <person name="Ohm R."/>
            <person name="Martin F."/>
            <person name="Silar P."/>
            <person name="Natvig D."/>
            <person name="Lalanne C."/>
            <person name="Gautier V."/>
            <person name="Ament-Velasquez S.L."/>
            <person name="Kruys A."/>
            <person name="Hutchinson M.I."/>
            <person name="Powell A.J."/>
            <person name="Barry K."/>
            <person name="Miller A.N."/>
            <person name="Grigoriev I.V."/>
            <person name="Debuchy R."/>
            <person name="Gladieux P."/>
            <person name="Thoren M.H."/>
            <person name="Johannesson H."/>
        </authorList>
    </citation>
    <scope>NUCLEOTIDE SEQUENCE</scope>
    <source>
        <strain evidence="2">PSN293</strain>
    </source>
</reference>
<dbReference type="Proteomes" id="UP001301769">
    <property type="component" value="Unassembled WGS sequence"/>
</dbReference>
<protein>
    <submittedName>
        <fullName evidence="2">Uncharacterized protein</fullName>
    </submittedName>
</protein>
<accession>A0AAN7BB75</accession>
<organism evidence="2 3">
    <name type="scientific">Rhypophila decipiens</name>
    <dbReference type="NCBI Taxonomy" id="261697"/>
    <lineage>
        <taxon>Eukaryota</taxon>
        <taxon>Fungi</taxon>
        <taxon>Dikarya</taxon>
        <taxon>Ascomycota</taxon>
        <taxon>Pezizomycotina</taxon>
        <taxon>Sordariomycetes</taxon>
        <taxon>Sordariomycetidae</taxon>
        <taxon>Sordariales</taxon>
        <taxon>Naviculisporaceae</taxon>
        <taxon>Rhypophila</taxon>
    </lineage>
</organism>
<feature type="transmembrane region" description="Helical" evidence="1">
    <location>
        <begin position="50"/>
        <end position="69"/>
    </location>
</feature>
<evidence type="ECO:0000256" key="1">
    <source>
        <dbReference type="SAM" id="Phobius"/>
    </source>
</evidence>
<name>A0AAN7BB75_9PEZI</name>
<reference evidence="2" key="1">
    <citation type="journal article" date="2023" name="Mol. Phylogenet. Evol.">
        <title>Genome-scale phylogeny and comparative genomics of the fungal order Sordariales.</title>
        <authorList>
            <person name="Hensen N."/>
            <person name="Bonometti L."/>
            <person name="Westerberg I."/>
            <person name="Brannstrom I.O."/>
            <person name="Guillou S."/>
            <person name="Cros-Aarteil S."/>
            <person name="Calhoun S."/>
            <person name="Haridas S."/>
            <person name="Kuo A."/>
            <person name="Mondo S."/>
            <person name="Pangilinan J."/>
            <person name="Riley R."/>
            <person name="LaButti K."/>
            <person name="Andreopoulos B."/>
            <person name="Lipzen A."/>
            <person name="Chen C."/>
            <person name="Yan M."/>
            <person name="Daum C."/>
            <person name="Ng V."/>
            <person name="Clum A."/>
            <person name="Steindorff A."/>
            <person name="Ohm R.A."/>
            <person name="Martin F."/>
            <person name="Silar P."/>
            <person name="Natvig D.O."/>
            <person name="Lalanne C."/>
            <person name="Gautier V."/>
            <person name="Ament-Velasquez S.L."/>
            <person name="Kruys A."/>
            <person name="Hutchinson M.I."/>
            <person name="Powell A.J."/>
            <person name="Barry K."/>
            <person name="Miller A.N."/>
            <person name="Grigoriev I.V."/>
            <person name="Debuchy R."/>
            <person name="Gladieux P."/>
            <person name="Hiltunen Thoren M."/>
            <person name="Johannesson H."/>
        </authorList>
    </citation>
    <scope>NUCLEOTIDE SEQUENCE</scope>
    <source>
        <strain evidence="2">PSN293</strain>
    </source>
</reference>
<evidence type="ECO:0000313" key="2">
    <source>
        <dbReference type="EMBL" id="KAK4217344.1"/>
    </source>
</evidence>
<evidence type="ECO:0000313" key="3">
    <source>
        <dbReference type="Proteomes" id="UP001301769"/>
    </source>
</evidence>